<feature type="chain" id="PRO_5040409868" description="Neuropeptide" evidence="1">
    <location>
        <begin position="22"/>
        <end position="72"/>
    </location>
</feature>
<keyword evidence="3" id="KW-1185">Reference proteome</keyword>
<keyword evidence="1" id="KW-0732">Signal</keyword>
<sequence length="72" mass="7610">MVRVVLIVAPGSAVLLPGVQTQAGAGKGSHEGTQIQKACTICSAQWPARLMLSLWNGDYFVHNESSSRANLS</sequence>
<evidence type="ECO:0000256" key="1">
    <source>
        <dbReference type="SAM" id="SignalP"/>
    </source>
</evidence>
<dbReference type="AlphaFoldDB" id="A0A9P0HNU6"/>
<proteinExistence type="predicted"/>
<dbReference type="Proteomes" id="UP001152798">
    <property type="component" value="Chromosome 6"/>
</dbReference>
<organism evidence="2 3">
    <name type="scientific">Nezara viridula</name>
    <name type="common">Southern green stink bug</name>
    <name type="synonym">Cimex viridulus</name>
    <dbReference type="NCBI Taxonomy" id="85310"/>
    <lineage>
        <taxon>Eukaryota</taxon>
        <taxon>Metazoa</taxon>
        <taxon>Ecdysozoa</taxon>
        <taxon>Arthropoda</taxon>
        <taxon>Hexapoda</taxon>
        <taxon>Insecta</taxon>
        <taxon>Pterygota</taxon>
        <taxon>Neoptera</taxon>
        <taxon>Paraneoptera</taxon>
        <taxon>Hemiptera</taxon>
        <taxon>Heteroptera</taxon>
        <taxon>Panheteroptera</taxon>
        <taxon>Pentatomomorpha</taxon>
        <taxon>Pentatomoidea</taxon>
        <taxon>Pentatomidae</taxon>
        <taxon>Pentatominae</taxon>
        <taxon>Nezara</taxon>
    </lineage>
</organism>
<evidence type="ECO:0008006" key="4">
    <source>
        <dbReference type="Google" id="ProtNLM"/>
    </source>
</evidence>
<evidence type="ECO:0000313" key="2">
    <source>
        <dbReference type="EMBL" id="CAH1405496.1"/>
    </source>
</evidence>
<gene>
    <name evidence="2" type="ORF">NEZAVI_LOCUS13702</name>
</gene>
<feature type="signal peptide" evidence="1">
    <location>
        <begin position="1"/>
        <end position="21"/>
    </location>
</feature>
<dbReference type="EMBL" id="OV725082">
    <property type="protein sequence ID" value="CAH1405496.1"/>
    <property type="molecule type" value="Genomic_DNA"/>
</dbReference>
<reference evidence="2" key="1">
    <citation type="submission" date="2022-01" db="EMBL/GenBank/DDBJ databases">
        <authorList>
            <person name="King R."/>
        </authorList>
    </citation>
    <scope>NUCLEOTIDE SEQUENCE</scope>
</reference>
<accession>A0A9P0HNU6</accession>
<protein>
    <recommendedName>
        <fullName evidence="4">Neuropeptide</fullName>
    </recommendedName>
</protein>
<name>A0A9P0HNU6_NEZVI</name>
<evidence type="ECO:0000313" key="3">
    <source>
        <dbReference type="Proteomes" id="UP001152798"/>
    </source>
</evidence>